<dbReference type="InterPro" id="IPR029058">
    <property type="entry name" value="AB_hydrolase_fold"/>
</dbReference>
<evidence type="ECO:0000256" key="1">
    <source>
        <dbReference type="ARBA" id="ARBA00022801"/>
    </source>
</evidence>
<proteinExistence type="predicted"/>
<accession>A0ABY4QKW7</accession>
<name>A0ABY4QKW7_9MYCO</name>
<dbReference type="Pfam" id="PF00561">
    <property type="entry name" value="Abhydrolase_1"/>
    <property type="match status" value="1"/>
</dbReference>
<dbReference type="RefSeq" id="WP_249762951.1">
    <property type="nucleotide sequence ID" value="NZ_CAJUXY010000014.1"/>
</dbReference>
<organism evidence="3 4">
    <name type="scientific">Candidatus Mycobacterium methanotrophicum</name>
    <dbReference type="NCBI Taxonomy" id="2943498"/>
    <lineage>
        <taxon>Bacteria</taxon>
        <taxon>Bacillati</taxon>
        <taxon>Actinomycetota</taxon>
        <taxon>Actinomycetes</taxon>
        <taxon>Mycobacteriales</taxon>
        <taxon>Mycobacteriaceae</taxon>
        <taxon>Mycobacterium</taxon>
    </lineage>
</organism>
<evidence type="ECO:0000313" key="3">
    <source>
        <dbReference type="EMBL" id="UQX10620.1"/>
    </source>
</evidence>
<dbReference type="PRINTS" id="PR00412">
    <property type="entry name" value="EPOXHYDRLASE"/>
</dbReference>
<evidence type="ECO:0000259" key="2">
    <source>
        <dbReference type="Pfam" id="PF00561"/>
    </source>
</evidence>
<protein>
    <submittedName>
        <fullName evidence="3">Alpha/beta hydrolase</fullName>
    </submittedName>
</protein>
<dbReference type="SUPFAM" id="SSF53474">
    <property type="entry name" value="alpha/beta-Hydrolases"/>
    <property type="match status" value="1"/>
</dbReference>
<dbReference type="EMBL" id="CP097320">
    <property type="protein sequence ID" value="UQX10620.1"/>
    <property type="molecule type" value="Genomic_DNA"/>
</dbReference>
<keyword evidence="4" id="KW-1185">Reference proteome</keyword>
<sequence>MPDTVPVTERIVNTNGVQLHTVEAGEPGAPVAVLAHSFPELAYSWRHQIPAPATAGCHVPAPDQRGYGGSSRPDGISAYNIAELSADLIGLLDDFGAERAVLIGHDWGAPVVWSSAQLHPGRVAAVVGLSVPPVPRAQVPPAQAFCSLFGDNFFYMLYFQEPGVADAELDADPAETLRRMMAGLRPPDDRAAAMRMIRPGPQGFIERLPESDGLPSWITAEELDHYIAGFTRTGFTGGLHWYRNLDRNWEILADPPAATISVPALFIAGAHDPVSAFMRRDRIQEVVTGPYREVMIEGAGHWLQQECPDRVNEVVLDFLTSAQL</sequence>
<keyword evidence="1 3" id="KW-0378">Hydrolase</keyword>
<dbReference type="PANTHER" id="PTHR43329">
    <property type="entry name" value="EPOXIDE HYDROLASE"/>
    <property type="match status" value="1"/>
</dbReference>
<feature type="domain" description="AB hydrolase-1" evidence="2">
    <location>
        <begin position="33"/>
        <end position="304"/>
    </location>
</feature>
<dbReference type="GO" id="GO:0016787">
    <property type="term" value="F:hydrolase activity"/>
    <property type="evidence" value="ECO:0007669"/>
    <property type="project" value="UniProtKB-KW"/>
</dbReference>
<reference evidence="3" key="1">
    <citation type="submission" date="2022-05" db="EMBL/GenBank/DDBJ databases">
        <title>A methanotrophic Mycobacterium dominates a cave microbial ecosystem.</title>
        <authorList>
            <person name="Van Spanning R.J.M."/>
            <person name="Guan Q."/>
            <person name="Melkonian C."/>
            <person name="Gallant J."/>
            <person name="Polerecky L."/>
            <person name="Flot J.-F."/>
            <person name="Brandt B.W."/>
            <person name="Braster M."/>
            <person name="Iturbe Espinoza P."/>
            <person name="Aerts J."/>
            <person name="Meima-Franke M."/>
            <person name="Piersma S.R."/>
            <person name="Bunduc C."/>
            <person name="Ummels R."/>
            <person name="Pain A."/>
            <person name="Fleming E.J."/>
            <person name="van der Wel N."/>
            <person name="Gherman V.D."/>
            <person name="Sarbu S.M."/>
            <person name="Bodelier P.L.E."/>
            <person name="Bitter W."/>
        </authorList>
    </citation>
    <scope>NUCLEOTIDE SEQUENCE</scope>
    <source>
        <strain evidence="3">Sulfur Cave</strain>
    </source>
</reference>
<dbReference type="InterPro" id="IPR000073">
    <property type="entry name" value="AB_hydrolase_1"/>
</dbReference>
<gene>
    <name evidence="3" type="ORF">M5I08_21755</name>
</gene>
<dbReference type="InterPro" id="IPR000639">
    <property type="entry name" value="Epox_hydrolase-like"/>
</dbReference>
<dbReference type="Proteomes" id="UP001056610">
    <property type="component" value="Chromosome"/>
</dbReference>
<dbReference type="Gene3D" id="3.40.50.1820">
    <property type="entry name" value="alpha/beta hydrolase"/>
    <property type="match status" value="1"/>
</dbReference>
<evidence type="ECO:0000313" key="4">
    <source>
        <dbReference type="Proteomes" id="UP001056610"/>
    </source>
</evidence>